<dbReference type="OrthoDB" id="3231855at2759"/>
<protein>
    <recommendedName>
        <fullName evidence="2">Smr domain-containing protein</fullName>
    </recommendedName>
</protein>
<name>A0A8H7BW33_9FUNG</name>
<accession>A0A8H7BW33</accession>
<dbReference type="Gene3D" id="3.30.1370.110">
    <property type="match status" value="1"/>
</dbReference>
<dbReference type="InterPro" id="IPR052772">
    <property type="entry name" value="Endo/PolyKinase_Domain-Protein"/>
</dbReference>
<dbReference type="InterPro" id="IPR002625">
    <property type="entry name" value="Smr_dom"/>
</dbReference>
<dbReference type="GO" id="GO:0005634">
    <property type="term" value="C:nucleus"/>
    <property type="evidence" value="ECO:0007669"/>
    <property type="project" value="TreeGrafter"/>
</dbReference>
<keyword evidence="4" id="KW-1185">Reference proteome</keyword>
<feature type="compositionally biased region" description="Basic and acidic residues" evidence="1">
    <location>
        <begin position="16"/>
        <end position="27"/>
    </location>
</feature>
<sequence>MGRLQDKQYAPTFQKKSKETADTETELEKEKLQAAFCPPIDSSLIEAIWNDTSDYQTSFAILSELAKEASAALDKELEDSNNVLSTSYSATSSSLSFQSQNEDEESDPSIEFLLTCFPGYERSELTRILKTQGDDVEKTTDLLLNTIFLENEHVDEPYRNDLNEKKKKRSAKKKNRNAKTVIWSSGALPIGTGSKQTEEENDAQEFNELAVIPFNYWHQYDHQVDKVQKVFPKMAKTRIIGSIQRFKGNIIATIRDLALKEPAMKATVEFCGWQAVRDLEAVQNGIAAVAVDRTPEVIHSVAVGVIVESNSQWPVEKMVQQAIEFLLTYDRQQELLAERLEKMLLATEQAFAAQKDIPVIPEYLLIDNRDQYKDDDPEECRAIAMSLIMERNELFRKAAAAYQRSKNKGPGEGGVAFFYSDEHNDDHLLDLHGLTVAEARVLLKEGITQWWSRSQMQSARRQVKPLKVITGIGKHSPHGQSRLLPSVLQWLKKDGWLIEAVNPGSILVKGLAKK</sequence>
<dbReference type="PANTHER" id="PTHR46535:SF1">
    <property type="entry name" value="NEDD4-BINDING PROTEIN 2"/>
    <property type="match status" value="1"/>
</dbReference>
<dbReference type="InterPro" id="IPR036063">
    <property type="entry name" value="Smr_dom_sf"/>
</dbReference>
<dbReference type="SMART" id="SM00463">
    <property type="entry name" value="SMR"/>
    <property type="match status" value="1"/>
</dbReference>
<evidence type="ECO:0000256" key="1">
    <source>
        <dbReference type="SAM" id="MobiDB-lite"/>
    </source>
</evidence>
<comment type="caution">
    <text evidence="3">The sequence shown here is derived from an EMBL/GenBank/DDBJ whole genome shotgun (WGS) entry which is preliminary data.</text>
</comment>
<feature type="domain" description="Smr" evidence="2">
    <location>
        <begin position="429"/>
        <end position="511"/>
    </location>
</feature>
<organism evidence="3 4">
    <name type="scientific">Apophysomyces ossiformis</name>
    <dbReference type="NCBI Taxonomy" id="679940"/>
    <lineage>
        <taxon>Eukaryota</taxon>
        <taxon>Fungi</taxon>
        <taxon>Fungi incertae sedis</taxon>
        <taxon>Mucoromycota</taxon>
        <taxon>Mucoromycotina</taxon>
        <taxon>Mucoromycetes</taxon>
        <taxon>Mucorales</taxon>
        <taxon>Mucorineae</taxon>
        <taxon>Mucoraceae</taxon>
        <taxon>Apophysomyces</taxon>
    </lineage>
</organism>
<dbReference type="AlphaFoldDB" id="A0A8H7BW33"/>
<dbReference type="Pfam" id="PF01713">
    <property type="entry name" value="Smr"/>
    <property type="match status" value="1"/>
</dbReference>
<dbReference type="PANTHER" id="PTHR46535">
    <property type="entry name" value="NEDD4-BINDING PROTEIN 2"/>
    <property type="match status" value="1"/>
</dbReference>
<dbReference type="CDD" id="cd14279">
    <property type="entry name" value="CUE"/>
    <property type="match status" value="1"/>
</dbReference>
<feature type="region of interest" description="Disordered" evidence="1">
    <location>
        <begin position="1"/>
        <end position="27"/>
    </location>
</feature>
<dbReference type="PROSITE" id="PS50828">
    <property type="entry name" value="SMR"/>
    <property type="match status" value="1"/>
</dbReference>
<gene>
    <name evidence="3" type="ORF">EC973_003247</name>
</gene>
<dbReference type="Proteomes" id="UP000605846">
    <property type="component" value="Unassembled WGS sequence"/>
</dbReference>
<proteinExistence type="predicted"/>
<dbReference type="GO" id="GO:0004519">
    <property type="term" value="F:endonuclease activity"/>
    <property type="evidence" value="ECO:0007669"/>
    <property type="project" value="TreeGrafter"/>
</dbReference>
<dbReference type="EMBL" id="JABAYA010000002">
    <property type="protein sequence ID" value="KAF7732501.1"/>
    <property type="molecule type" value="Genomic_DNA"/>
</dbReference>
<reference evidence="3" key="1">
    <citation type="submission" date="2020-01" db="EMBL/GenBank/DDBJ databases">
        <title>Genome Sequencing of Three Apophysomyces-Like Fungal Strains Confirms a Novel Fungal Genus in the Mucoromycota with divergent Burkholderia-like Endosymbiotic Bacteria.</title>
        <authorList>
            <person name="Stajich J.E."/>
            <person name="Macias A.M."/>
            <person name="Carter-House D."/>
            <person name="Lovett B."/>
            <person name="Kasson L.R."/>
            <person name="Berry K."/>
            <person name="Grigoriev I."/>
            <person name="Chang Y."/>
            <person name="Spatafora J."/>
            <person name="Kasson M.T."/>
        </authorList>
    </citation>
    <scope>NUCLEOTIDE SEQUENCE</scope>
    <source>
        <strain evidence="3">NRRL A-21654</strain>
    </source>
</reference>
<evidence type="ECO:0000313" key="3">
    <source>
        <dbReference type="EMBL" id="KAF7732501.1"/>
    </source>
</evidence>
<evidence type="ECO:0000313" key="4">
    <source>
        <dbReference type="Proteomes" id="UP000605846"/>
    </source>
</evidence>
<evidence type="ECO:0000259" key="2">
    <source>
        <dbReference type="PROSITE" id="PS50828"/>
    </source>
</evidence>
<dbReference type="SUPFAM" id="SSF160443">
    <property type="entry name" value="SMR domain-like"/>
    <property type="match status" value="1"/>
</dbReference>